<accession>A0A075JXV1</accession>
<dbReference type="HOGENOM" id="CLU_084995_0_0_6"/>
<gene>
    <name evidence="1" type="ORF">HY57_03700</name>
</gene>
<dbReference type="Proteomes" id="UP000027987">
    <property type="component" value="Chromosome"/>
</dbReference>
<dbReference type="STRING" id="1217721.HY57_03700"/>
<dbReference type="OrthoDB" id="282960at2"/>
<dbReference type="KEGG" id="dja:HY57_03700"/>
<evidence type="ECO:0008006" key="3">
    <source>
        <dbReference type="Google" id="ProtNLM"/>
    </source>
</evidence>
<evidence type="ECO:0000313" key="2">
    <source>
        <dbReference type="Proteomes" id="UP000027987"/>
    </source>
</evidence>
<keyword evidence="2" id="KW-1185">Reference proteome</keyword>
<dbReference type="PATRIC" id="fig|1217721.7.peg.774"/>
<dbReference type="InterPro" id="IPR018715">
    <property type="entry name" value="DUF2239"/>
</dbReference>
<reference evidence="1 2" key="1">
    <citation type="submission" date="2014-07" db="EMBL/GenBank/DDBJ databases">
        <title>Complete Genome Sequence of Dyella japonica Strain A8 Isolated from Malaysian Tropical Soil.</title>
        <authorList>
            <person name="Hui R.K.H."/>
            <person name="Chen J.-W."/>
            <person name="Chan K.-G."/>
            <person name="Leung F.C.C."/>
        </authorList>
    </citation>
    <scope>NUCLEOTIDE SEQUENCE [LARGE SCALE GENOMIC DNA]</scope>
    <source>
        <strain evidence="1 2">A8</strain>
    </source>
</reference>
<evidence type="ECO:0000313" key="1">
    <source>
        <dbReference type="EMBL" id="AIF46425.1"/>
    </source>
</evidence>
<sequence>MAVADTVSCIAFDGHRQIAAGTLAEVALAAKQAIDAGVAGPLLVFDELSSLPVELDLRGTADDVLARLPVSTPEEDTAPRGPGRPKLGVIAREVTLLPRHWDWLASQPGGASATLRRLVEEARRTHREHDAARLTGEAVDRFMSAMTGNLPGHEEASRAFWRKERERFIQLTDAWPGDVREHVRRLATRAWQAAGAGD</sequence>
<dbReference type="RefSeq" id="WP_019463684.1">
    <property type="nucleotide sequence ID" value="NZ_ALOY01000070.1"/>
</dbReference>
<protein>
    <recommendedName>
        <fullName evidence="3">DUF2239 domain-containing protein</fullName>
    </recommendedName>
</protein>
<organism evidence="1 2">
    <name type="scientific">Dyella japonica A8</name>
    <dbReference type="NCBI Taxonomy" id="1217721"/>
    <lineage>
        <taxon>Bacteria</taxon>
        <taxon>Pseudomonadati</taxon>
        <taxon>Pseudomonadota</taxon>
        <taxon>Gammaproteobacteria</taxon>
        <taxon>Lysobacterales</taxon>
        <taxon>Rhodanobacteraceae</taxon>
        <taxon>Dyella</taxon>
    </lineage>
</organism>
<name>A0A075JXV1_9GAMM</name>
<dbReference type="AlphaFoldDB" id="A0A075JXV1"/>
<dbReference type="Pfam" id="PF09998">
    <property type="entry name" value="DUF2239"/>
    <property type="match status" value="1"/>
</dbReference>
<proteinExistence type="predicted"/>
<dbReference type="EMBL" id="CP008884">
    <property type="protein sequence ID" value="AIF46425.1"/>
    <property type="molecule type" value="Genomic_DNA"/>
</dbReference>